<comment type="caution">
    <text evidence="2">The sequence shown here is derived from an EMBL/GenBank/DDBJ whole genome shotgun (WGS) entry which is preliminary data.</text>
</comment>
<reference evidence="2" key="1">
    <citation type="submission" date="2019-08" db="EMBL/GenBank/DDBJ databases">
        <authorList>
            <person name="Kucharzyk K."/>
            <person name="Murdoch R.W."/>
            <person name="Higgins S."/>
            <person name="Loffler F."/>
        </authorList>
    </citation>
    <scope>NUCLEOTIDE SEQUENCE</scope>
</reference>
<feature type="compositionally biased region" description="Basic and acidic residues" evidence="1">
    <location>
        <begin position="103"/>
        <end position="113"/>
    </location>
</feature>
<gene>
    <name evidence="2" type="ORF">SDC9_180194</name>
</gene>
<protein>
    <submittedName>
        <fullName evidence="2">Uncharacterized protein</fullName>
    </submittedName>
</protein>
<feature type="compositionally biased region" description="Basic and acidic residues" evidence="1">
    <location>
        <begin position="51"/>
        <end position="66"/>
    </location>
</feature>
<proteinExistence type="predicted"/>
<dbReference type="EMBL" id="VSSQ01084872">
    <property type="protein sequence ID" value="MPN32714.1"/>
    <property type="molecule type" value="Genomic_DNA"/>
</dbReference>
<feature type="region of interest" description="Disordered" evidence="1">
    <location>
        <begin position="40"/>
        <end position="113"/>
    </location>
</feature>
<dbReference type="AlphaFoldDB" id="A0A645H8X3"/>
<name>A0A645H8X3_9ZZZZ</name>
<evidence type="ECO:0000256" key="1">
    <source>
        <dbReference type="SAM" id="MobiDB-lite"/>
    </source>
</evidence>
<organism evidence="2">
    <name type="scientific">bioreactor metagenome</name>
    <dbReference type="NCBI Taxonomy" id="1076179"/>
    <lineage>
        <taxon>unclassified sequences</taxon>
        <taxon>metagenomes</taxon>
        <taxon>ecological metagenomes</taxon>
    </lineage>
</organism>
<accession>A0A645H8X3</accession>
<evidence type="ECO:0000313" key="2">
    <source>
        <dbReference type="EMBL" id="MPN32714.1"/>
    </source>
</evidence>
<sequence>MVGYSLIPNNLRSSPHSALGDFQTTIFIRRTPFQIRLISAPKTGASAGNQKKRDDKHQASRRKDQRNQNAKPQRYRAPTQPTASAATKPHICRTSSRTPVYTGERKSVQSERLEQRRNFSRAGIKKARIPLWQYPSAPYFFCSSHSFRGFNSS</sequence>